<protein>
    <submittedName>
        <fullName evidence="1">Uncharacterized protein</fullName>
    </submittedName>
</protein>
<reference evidence="1" key="1">
    <citation type="submission" date="2020-05" db="EMBL/GenBank/DDBJ databases">
        <title>Large-scale comparative analyses of tick genomes elucidate their genetic diversity and vector capacities.</title>
        <authorList>
            <person name="Jia N."/>
            <person name="Wang J."/>
            <person name="Shi W."/>
            <person name="Du L."/>
            <person name="Sun Y."/>
            <person name="Zhan W."/>
            <person name="Jiang J."/>
            <person name="Wang Q."/>
            <person name="Zhang B."/>
            <person name="Ji P."/>
            <person name="Sakyi L.B."/>
            <person name="Cui X."/>
            <person name="Yuan T."/>
            <person name="Jiang B."/>
            <person name="Yang W."/>
            <person name="Lam T.T.-Y."/>
            <person name="Chang Q."/>
            <person name="Ding S."/>
            <person name="Wang X."/>
            <person name="Zhu J."/>
            <person name="Ruan X."/>
            <person name="Zhao L."/>
            <person name="Wei J."/>
            <person name="Que T."/>
            <person name="Du C."/>
            <person name="Cheng J."/>
            <person name="Dai P."/>
            <person name="Han X."/>
            <person name="Huang E."/>
            <person name="Gao Y."/>
            <person name="Liu J."/>
            <person name="Shao H."/>
            <person name="Ye R."/>
            <person name="Li L."/>
            <person name="Wei W."/>
            <person name="Wang X."/>
            <person name="Wang C."/>
            <person name="Yang T."/>
            <person name="Huo Q."/>
            <person name="Li W."/>
            <person name="Guo W."/>
            <person name="Chen H."/>
            <person name="Zhou L."/>
            <person name="Ni X."/>
            <person name="Tian J."/>
            <person name="Zhou Y."/>
            <person name="Sheng Y."/>
            <person name="Liu T."/>
            <person name="Pan Y."/>
            <person name="Xia L."/>
            <person name="Li J."/>
            <person name="Zhao F."/>
            <person name="Cao W."/>
        </authorList>
    </citation>
    <scope>NUCLEOTIDE SEQUENCE</scope>
    <source>
        <strain evidence="1">Dsil-2018</strain>
    </source>
</reference>
<keyword evidence="2" id="KW-1185">Reference proteome</keyword>
<name>A0ACB8DXT7_DERSI</name>
<dbReference type="EMBL" id="CM023470">
    <property type="protein sequence ID" value="KAH7979193.1"/>
    <property type="molecule type" value="Genomic_DNA"/>
</dbReference>
<dbReference type="Proteomes" id="UP000821865">
    <property type="component" value="Chromosome 1"/>
</dbReference>
<comment type="caution">
    <text evidence="1">The sequence shown here is derived from an EMBL/GenBank/DDBJ whole genome shotgun (WGS) entry which is preliminary data.</text>
</comment>
<sequence length="265" mass="28828">MKPILRPDAVPTILLKRIGYPADLDAIQSTTNIPTSYRARVHVAPLPKNMSQSHNEGRRNARVDYLKRTVGRSPRTVYVDAALYKDASNAAAAVVVDSSYEEVSSISIPHCTVTEAEAAAIVLAVQYGDATNRELQVITDSQAACRLLLAGRIPQKLARFTTNPLARNSSLKHQITWAPGHSGLEGNEAADRLARGHTNRAATILDPTTTLPVPAAYGARLQHLRKQRESRLVESLIRRNVLCVPQQSHGDLHGVLGQGLLTLTC</sequence>
<proteinExistence type="predicted"/>
<accession>A0ACB8DXT7</accession>
<organism evidence="1 2">
    <name type="scientific">Dermacentor silvarum</name>
    <name type="common">Tick</name>
    <dbReference type="NCBI Taxonomy" id="543639"/>
    <lineage>
        <taxon>Eukaryota</taxon>
        <taxon>Metazoa</taxon>
        <taxon>Ecdysozoa</taxon>
        <taxon>Arthropoda</taxon>
        <taxon>Chelicerata</taxon>
        <taxon>Arachnida</taxon>
        <taxon>Acari</taxon>
        <taxon>Parasitiformes</taxon>
        <taxon>Ixodida</taxon>
        <taxon>Ixodoidea</taxon>
        <taxon>Ixodidae</taxon>
        <taxon>Rhipicephalinae</taxon>
        <taxon>Dermacentor</taxon>
    </lineage>
</organism>
<evidence type="ECO:0000313" key="1">
    <source>
        <dbReference type="EMBL" id="KAH7979193.1"/>
    </source>
</evidence>
<evidence type="ECO:0000313" key="2">
    <source>
        <dbReference type="Proteomes" id="UP000821865"/>
    </source>
</evidence>
<gene>
    <name evidence="1" type="ORF">HPB49_008617</name>
</gene>